<evidence type="ECO:0000313" key="2">
    <source>
        <dbReference type="Proteomes" id="UP001153331"/>
    </source>
</evidence>
<dbReference type="Proteomes" id="UP001153331">
    <property type="component" value="Unassembled WGS sequence"/>
</dbReference>
<reference evidence="1" key="1">
    <citation type="submission" date="2022-11" db="EMBL/GenBank/DDBJ databases">
        <title>Genome Sequence of Boeremia exigua.</title>
        <authorList>
            <person name="Buettner E."/>
        </authorList>
    </citation>
    <scope>NUCLEOTIDE SEQUENCE</scope>
    <source>
        <strain evidence="1">CU02</strain>
    </source>
</reference>
<sequence>MLLVLVAGFFFLAGAQKNSQDPITDFCRRYQHQTCIIDDKLYIDGGLVYYGPSVIKESRPERNTWLLWGDLSNLSAGTPTQYKDLTKSLEVPTVSGGVLWPDEVNKFFYLFGGVYNDGKVPDFNILWSYDTIYNNWTKITPDGSQSEISWPSFGASDITDEGVAYYYGGYLGNSSTAGWSGDRIMLNSLIQYDMTKNTWVNWTYNDKTPRAEGSLHYIPASARGMLVYFGGVEQASPGNTSYASMSDIHVFDIASGRWYKQEAGGEVPQERRAFCSGVAWADDHSSYNFYVYGGISPNETGLGDLYILSLPSFQWISWYPTPPRKYFENGKGWSTCNVIQNAKMLVMGGQNVNPEKSDCDYPVARGQHGLLLGHESIEENALWHGLQLDTPKYRVPGNITAVIGGGTEGNAAVKAPAEGWQTSDLGVYFQTSYTTVTRSATRPLPSSSSALVSPPSQPASKSNTGAIAGGVVGGVVALAGVIALAWFCLRRRRKQKQSTSPTTDVAPTQPSKQHGVAEKYVATPTTASYPSAFPSPHPNTSGYSPQASPPPPSWSEHHSPNTYYHESPPMQRHTWGSHDMSIQYAHQQPYYPPPQDHLQSSTKHAYTASAELPPNEVLEMPEVRSPAPKKGF</sequence>
<evidence type="ECO:0000313" key="1">
    <source>
        <dbReference type="EMBL" id="KAJ8109048.1"/>
    </source>
</evidence>
<organism evidence="1 2">
    <name type="scientific">Boeremia exigua</name>
    <dbReference type="NCBI Taxonomy" id="749465"/>
    <lineage>
        <taxon>Eukaryota</taxon>
        <taxon>Fungi</taxon>
        <taxon>Dikarya</taxon>
        <taxon>Ascomycota</taxon>
        <taxon>Pezizomycotina</taxon>
        <taxon>Dothideomycetes</taxon>
        <taxon>Pleosporomycetidae</taxon>
        <taxon>Pleosporales</taxon>
        <taxon>Pleosporineae</taxon>
        <taxon>Didymellaceae</taxon>
        <taxon>Boeremia</taxon>
    </lineage>
</organism>
<proteinExistence type="predicted"/>
<accession>A0ACC2I264</accession>
<dbReference type="EMBL" id="JAPHNI010000663">
    <property type="protein sequence ID" value="KAJ8109048.1"/>
    <property type="molecule type" value="Genomic_DNA"/>
</dbReference>
<comment type="caution">
    <text evidence="1">The sequence shown here is derived from an EMBL/GenBank/DDBJ whole genome shotgun (WGS) entry which is preliminary data.</text>
</comment>
<keyword evidence="2" id="KW-1185">Reference proteome</keyword>
<protein>
    <submittedName>
        <fullName evidence="1">Uncharacterized protein</fullName>
    </submittedName>
</protein>
<gene>
    <name evidence="1" type="ORF">OPT61_g7738</name>
</gene>
<name>A0ACC2I264_9PLEO</name>